<keyword evidence="10" id="KW-1185">Reference proteome</keyword>
<feature type="binding site" evidence="8">
    <location>
        <position position="154"/>
    </location>
    <ligand>
        <name>(R)-pantoate</name>
        <dbReference type="ChEBI" id="CHEBI:15980"/>
    </ligand>
</feature>
<comment type="pathway">
    <text evidence="1 8">Cofactor biosynthesis; (R)-pantothenate biosynthesis; (R)-pantothenate from (R)-pantoate and beta-alanine: step 1/1.</text>
</comment>
<dbReference type="InterPro" id="IPR042176">
    <property type="entry name" value="Pantoate_ligase_C"/>
</dbReference>
<dbReference type="InterPro" id="IPR014729">
    <property type="entry name" value="Rossmann-like_a/b/a_fold"/>
</dbReference>
<feature type="binding site" evidence="8">
    <location>
        <position position="62"/>
    </location>
    <ligand>
        <name>beta-alanine</name>
        <dbReference type="ChEBI" id="CHEBI:57966"/>
    </ligand>
</feature>
<feature type="binding site" evidence="8">
    <location>
        <begin position="185"/>
        <end position="188"/>
    </location>
    <ligand>
        <name>ATP</name>
        <dbReference type="ChEBI" id="CHEBI:30616"/>
    </ligand>
</feature>
<feature type="binding site" evidence="8">
    <location>
        <begin position="31"/>
        <end position="38"/>
    </location>
    <ligand>
        <name>ATP</name>
        <dbReference type="ChEBI" id="CHEBI:30616"/>
    </ligand>
</feature>
<dbReference type="EMBL" id="JAMWYS010000035">
    <property type="protein sequence ID" value="MCO4293399.1"/>
    <property type="molecule type" value="Genomic_DNA"/>
</dbReference>
<comment type="subunit">
    <text evidence="8">Homodimer.</text>
</comment>
<proteinExistence type="inferred from homology"/>
<comment type="subcellular location">
    <subcellularLocation>
        <location evidence="8">Cytoplasm</location>
    </subcellularLocation>
</comment>
<comment type="catalytic activity">
    <reaction evidence="7 8">
        <text>(R)-pantoate + beta-alanine + ATP = (R)-pantothenate + AMP + diphosphate + H(+)</text>
        <dbReference type="Rhea" id="RHEA:10912"/>
        <dbReference type="ChEBI" id="CHEBI:15378"/>
        <dbReference type="ChEBI" id="CHEBI:15980"/>
        <dbReference type="ChEBI" id="CHEBI:29032"/>
        <dbReference type="ChEBI" id="CHEBI:30616"/>
        <dbReference type="ChEBI" id="CHEBI:33019"/>
        <dbReference type="ChEBI" id="CHEBI:57966"/>
        <dbReference type="ChEBI" id="CHEBI:456215"/>
        <dbReference type="EC" id="6.3.2.1"/>
    </reaction>
</comment>
<dbReference type="Gene3D" id="3.40.50.620">
    <property type="entry name" value="HUPs"/>
    <property type="match status" value="1"/>
</dbReference>
<dbReference type="FunFam" id="3.40.50.620:FF:000013">
    <property type="entry name" value="Pantothenate synthetase"/>
    <property type="match status" value="1"/>
</dbReference>
<evidence type="ECO:0000256" key="5">
    <source>
        <dbReference type="ARBA" id="ARBA00022741"/>
    </source>
</evidence>
<evidence type="ECO:0000256" key="4">
    <source>
        <dbReference type="ARBA" id="ARBA00022655"/>
    </source>
</evidence>
<dbReference type="InterPro" id="IPR003721">
    <property type="entry name" value="Pantoate_ligase"/>
</dbReference>
<gene>
    <name evidence="8 9" type="primary">panC</name>
    <name evidence="9" type="ORF">NF867_11030</name>
</gene>
<keyword evidence="4 8" id="KW-0566">Pantothenate biosynthesis</keyword>
<sequence>MLQIITTKAEMQQIATAIKVQGKTLGFVPTMGALHNGHLNLIARSIEENDITVCSIFVNPTQFNDPSDLERYPRPVEADVEKLQRAKCDYLFMPSVEEMYAKGETWHLDLGYLENILEGAFRPGHYQGVTQIVKKLFDIVQPTNAYFGQKDFQQVMVVKKMVELFNLPVNIIRCPTVREEEGLAMSSRNVHLSDSEHKLALKLSQTLTFIKNNRLTTGLSDVLNEAKTQLTSPPIVLEYLVIVDGATLNEITAWEQSKEPVALLAAKVGKTRLIDNMVL</sequence>
<comment type="caution">
    <text evidence="9">The sequence shown here is derived from an EMBL/GenBank/DDBJ whole genome shotgun (WGS) entry which is preliminary data.</text>
</comment>
<evidence type="ECO:0000256" key="3">
    <source>
        <dbReference type="ARBA" id="ARBA00022598"/>
    </source>
</evidence>
<dbReference type="EC" id="6.3.2.1" evidence="8"/>
<feature type="binding site" evidence="8">
    <location>
        <position position="62"/>
    </location>
    <ligand>
        <name>(R)-pantoate</name>
        <dbReference type="ChEBI" id="CHEBI:15980"/>
    </ligand>
</feature>
<dbReference type="Pfam" id="PF02569">
    <property type="entry name" value="Pantoate_ligase"/>
    <property type="match status" value="1"/>
</dbReference>
<keyword evidence="5 8" id="KW-0547">Nucleotide-binding</keyword>
<dbReference type="HAMAP" id="MF_00158">
    <property type="entry name" value="PanC"/>
    <property type="match status" value="1"/>
</dbReference>
<organism evidence="9 10">
    <name type="scientific">Solitalea agri</name>
    <dbReference type="NCBI Taxonomy" id="2953739"/>
    <lineage>
        <taxon>Bacteria</taxon>
        <taxon>Pseudomonadati</taxon>
        <taxon>Bacteroidota</taxon>
        <taxon>Sphingobacteriia</taxon>
        <taxon>Sphingobacteriales</taxon>
        <taxon>Sphingobacteriaceae</taxon>
        <taxon>Solitalea</taxon>
    </lineage>
</organism>
<dbReference type="PANTHER" id="PTHR21299">
    <property type="entry name" value="CYTIDYLATE KINASE/PANTOATE-BETA-ALANINE LIGASE"/>
    <property type="match status" value="1"/>
</dbReference>
<feature type="binding site" evidence="8">
    <location>
        <position position="177"/>
    </location>
    <ligand>
        <name>ATP</name>
        <dbReference type="ChEBI" id="CHEBI:30616"/>
    </ligand>
</feature>
<keyword evidence="6 8" id="KW-0067">ATP-binding</keyword>
<dbReference type="GO" id="GO:0004592">
    <property type="term" value="F:pantoate-beta-alanine ligase activity"/>
    <property type="evidence" value="ECO:0007669"/>
    <property type="project" value="UniProtKB-UniRule"/>
</dbReference>
<comment type="function">
    <text evidence="8">Catalyzes the condensation of pantoate with beta-alanine in an ATP-dependent reaction via a pantoyl-adenylate intermediate.</text>
</comment>
<reference evidence="9" key="1">
    <citation type="submission" date="2022-06" db="EMBL/GenBank/DDBJ databases">
        <title>Solitalea sp. MAHUQ-68 isolated from rhizospheric soil.</title>
        <authorList>
            <person name="Huq M.A."/>
        </authorList>
    </citation>
    <scope>NUCLEOTIDE SEQUENCE</scope>
    <source>
        <strain evidence="9">MAHUQ-68</strain>
    </source>
</reference>
<evidence type="ECO:0000313" key="9">
    <source>
        <dbReference type="EMBL" id="MCO4293399.1"/>
    </source>
</evidence>
<dbReference type="GO" id="GO:0015940">
    <property type="term" value="P:pantothenate biosynthetic process"/>
    <property type="evidence" value="ECO:0007669"/>
    <property type="project" value="UniProtKB-UniRule"/>
</dbReference>
<dbReference type="Gene3D" id="3.30.1300.10">
    <property type="entry name" value="Pantoate-beta-alanine ligase, C-terminal domain"/>
    <property type="match status" value="1"/>
</dbReference>
<feature type="active site" description="Proton donor" evidence="8">
    <location>
        <position position="38"/>
    </location>
</feature>
<name>A0A9X2F2C6_9SPHI</name>
<keyword evidence="8" id="KW-0963">Cytoplasm</keyword>
<evidence type="ECO:0000256" key="1">
    <source>
        <dbReference type="ARBA" id="ARBA00004990"/>
    </source>
</evidence>
<evidence type="ECO:0000256" key="2">
    <source>
        <dbReference type="ARBA" id="ARBA00009256"/>
    </source>
</evidence>
<dbReference type="SUPFAM" id="SSF52374">
    <property type="entry name" value="Nucleotidylyl transferase"/>
    <property type="match status" value="1"/>
</dbReference>
<accession>A0A9X2F2C6</accession>
<feature type="binding site" evidence="8">
    <location>
        <begin position="148"/>
        <end position="151"/>
    </location>
    <ligand>
        <name>ATP</name>
        <dbReference type="ChEBI" id="CHEBI:30616"/>
    </ligand>
</feature>
<comment type="miscellaneous">
    <text evidence="8">The reaction proceeds by a bi uni uni bi ping pong mechanism.</text>
</comment>
<protein>
    <recommendedName>
        <fullName evidence="8">Pantothenate synthetase</fullName>
        <shortName evidence="8">PS</shortName>
        <ecNumber evidence="8">6.3.2.1</ecNumber>
    </recommendedName>
    <alternativeName>
        <fullName evidence="8">Pantoate--beta-alanine ligase</fullName>
    </alternativeName>
    <alternativeName>
        <fullName evidence="8">Pantoate-activating enzyme</fullName>
    </alternativeName>
</protein>
<evidence type="ECO:0000256" key="8">
    <source>
        <dbReference type="HAMAP-Rule" id="MF_00158"/>
    </source>
</evidence>
<dbReference type="GO" id="GO:0005829">
    <property type="term" value="C:cytosol"/>
    <property type="evidence" value="ECO:0007669"/>
    <property type="project" value="TreeGrafter"/>
</dbReference>
<evidence type="ECO:0000256" key="6">
    <source>
        <dbReference type="ARBA" id="ARBA00022840"/>
    </source>
</evidence>
<keyword evidence="3 8" id="KW-0436">Ligase</keyword>
<dbReference type="CDD" id="cd00560">
    <property type="entry name" value="PanC"/>
    <property type="match status" value="1"/>
</dbReference>
<dbReference type="Proteomes" id="UP001155182">
    <property type="component" value="Unassembled WGS sequence"/>
</dbReference>
<dbReference type="NCBIfam" id="TIGR00018">
    <property type="entry name" value="panC"/>
    <property type="match status" value="1"/>
</dbReference>
<dbReference type="RefSeq" id="WP_252588028.1">
    <property type="nucleotide sequence ID" value="NZ_JAMWYS010000035.1"/>
</dbReference>
<dbReference type="GO" id="GO:0005524">
    <property type="term" value="F:ATP binding"/>
    <property type="evidence" value="ECO:0007669"/>
    <property type="project" value="UniProtKB-KW"/>
</dbReference>
<comment type="similarity">
    <text evidence="2 8">Belongs to the pantothenate synthetase family.</text>
</comment>
<evidence type="ECO:0000256" key="7">
    <source>
        <dbReference type="ARBA" id="ARBA00048258"/>
    </source>
</evidence>
<evidence type="ECO:0000313" key="10">
    <source>
        <dbReference type="Proteomes" id="UP001155182"/>
    </source>
</evidence>
<dbReference type="PANTHER" id="PTHR21299:SF1">
    <property type="entry name" value="PANTOATE--BETA-ALANINE LIGASE"/>
    <property type="match status" value="1"/>
</dbReference>
<dbReference type="AlphaFoldDB" id="A0A9X2F2C6"/>